<proteinExistence type="predicted"/>
<feature type="transmembrane region" description="Helical" evidence="1">
    <location>
        <begin position="185"/>
        <end position="203"/>
    </location>
</feature>
<organism evidence="3 4">
    <name type="scientific">Geodia barretti</name>
    <name type="common">Barrett's horny sponge</name>
    <dbReference type="NCBI Taxonomy" id="519541"/>
    <lineage>
        <taxon>Eukaryota</taxon>
        <taxon>Metazoa</taxon>
        <taxon>Porifera</taxon>
        <taxon>Demospongiae</taxon>
        <taxon>Heteroscleromorpha</taxon>
        <taxon>Tetractinellida</taxon>
        <taxon>Astrophorina</taxon>
        <taxon>Geodiidae</taxon>
        <taxon>Geodia</taxon>
    </lineage>
</organism>
<feature type="transmembrane region" description="Helical" evidence="1">
    <location>
        <begin position="47"/>
        <end position="64"/>
    </location>
</feature>
<keyword evidence="1" id="KW-0812">Transmembrane</keyword>
<evidence type="ECO:0000313" key="4">
    <source>
        <dbReference type="Proteomes" id="UP001174909"/>
    </source>
</evidence>
<feature type="transmembrane region" description="Helical" evidence="1">
    <location>
        <begin position="146"/>
        <end position="165"/>
    </location>
</feature>
<dbReference type="EMBL" id="CASHTH010001236">
    <property type="protein sequence ID" value="CAI8013074.1"/>
    <property type="molecule type" value="Genomic_DNA"/>
</dbReference>
<evidence type="ECO:0000259" key="2">
    <source>
        <dbReference type="Pfam" id="PF00487"/>
    </source>
</evidence>
<name>A0AA35WA70_GEOBA</name>
<dbReference type="PANTHER" id="PTHR19353:SF73">
    <property type="entry name" value="FATTY ACID DESATURASE"/>
    <property type="match status" value="1"/>
</dbReference>
<keyword evidence="4" id="KW-1185">Reference proteome</keyword>
<dbReference type="AlphaFoldDB" id="A0AA35WA70"/>
<dbReference type="Pfam" id="PF00487">
    <property type="entry name" value="FA_desaturase"/>
    <property type="match status" value="1"/>
</dbReference>
<gene>
    <name evidence="3" type="ORF">GBAR_LOCUS8343</name>
</gene>
<protein>
    <submittedName>
        <fullName evidence="3">Fatty acid desaturase</fullName>
    </submittedName>
</protein>
<dbReference type="GO" id="GO:0016020">
    <property type="term" value="C:membrane"/>
    <property type="evidence" value="ECO:0007669"/>
    <property type="project" value="TreeGrafter"/>
</dbReference>
<evidence type="ECO:0000256" key="1">
    <source>
        <dbReference type="SAM" id="Phobius"/>
    </source>
</evidence>
<dbReference type="Proteomes" id="UP001174909">
    <property type="component" value="Unassembled WGS sequence"/>
</dbReference>
<accession>A0AA35WA70</accession>
<dbReference type="PANTHER" id="PTHR19353">
    <property type="entry name" value="FATTY ACID DESATURASE 2"/>
    <property type="match status" value="1"/>
</dbReference>
<feature type="domain" description="Fatty acid desaturase" evidence="2">
    <location>
        <begin position="50"/>
        <end position="295"/>
    </location>
</feature>
<reference evidence="3" key="1">
    <citation type="submission" date="2023-03" db="EMBL/GenBank/DDBJ databases">
        <authorList>
            <person name="Steffen K."/>
            <person name="Cardenas P."/>
        </authorList>
    </citation>
    <scope>NUCLEOTIDE SEQUENCE</scope>
</reference>
<dbReference type="InterPro" id="IPR012171">
    <property type="entry name" value="Fatty_acid_desaturase"/>
</dbReference>
<dbReference type="GO" id="GO:0016717">
    <property type="term" value="F:oxidoreductase activity, acting on paired donors, with oxidation of a pair of donors resulting in the reduction of molecular oxygen to two molecules of water"/>
    <property type="evidence" value="ECO:0007669"/>
    <property type="project" value="TreeGrafter"/>
</dbReference>
<evidence type="ECO:0000313" key="3">
    <source>
        <dbReference type="EMBL" id="CAI8013074.1"/>
    </source>
</evidence>
<dbReference type="GO" id="GO:0006629">
    <property type="term" value="P:lipid metabolic process"/>
    <property type="evidence" value="ECO:0007669"/>
    <property type="project" value="InterPro"/>
</dbReference>
<comment type="caution">
    <text evidence="3">The sequence shown here is derived from an EMBL/GenBank/DDBJ whole genome shotgun (WGS) entry which is preliminary data.</text>
</comment>
<keyword evidence="1" id="KW-0472">Membrane</keyword>
<feature type="transmembrane region" description="Helical" evidence="1">
    <location>
        <begin position="209"/>
        <end position="227"/>
    </location>
</feature>
<dbReference type="CDD" id="cd03507">
    <property type="entry name" value="Delta12-FADS-like"/>
    <property type="match status" value="1"/>
</dbReference>
<keyword evidence="1" id="KW-1133">Transmembrane helix</keyword>
<dbReference type="InterPro" id="IPR005804">
    <property type="entry name" value="FA_desaturase_dom"/>
</dbReference>
<feature type="transmembrane region" description="Helical" evidence="1">
    <location>
        <begin position="84"/>
        <end position="103"/>
    </location>
</feature>
<sequence>MPQADSSIGGALAPYQRSSRRRALCQILTSVLPYAMCWYLMFHSLQYGYWLTCLLAVPAAGFYLRSFMILHDCTHGSFFSSRRANNVLGFVLGVLTLAPFAFWRKTHLIHHATSGDLNRRGWGDVKTLTVREYTALPKARQRLYRLYRHPLFMFGIGVFLLFLVFHRFPWRIPSDWKREWRSVHLTNAMLALVAVVMALTIGFTSFLMILVPIMLIASCCGGLLFYVQHQFEDTYWRPHDEWNFHQAVLLGSSYLELPRLLQWFSANIGFHHIHHLSARIPNYNLEACFRGIPQVQHPPRIRLGQSWRLASLKLWDEEQQRLVGFKTGRQNGARQPAKPLQHA</sequence>
<feature type="transmembrane region" description="Helical" evidence="1">
    <location>
        <begin position="23"/>
        <end position="41"/>
    </location>
</feature>